<gene>
    <name evidence="2" type="ORF">NAG76_13165</name>
</gene>
<proteinExistence type="predicted"/>
<keyword evidence="1" id="KW-0472">Membrane</keyword>
<feature type="transmembrane region" description="Helical" evidence="1">
    <location>
        <begin position="23"/>
        <end position="49"/>
    </location>
</feature>
<organism evidence="2 3">
    <name type="scientific">Candidatus Pristimantibacillus lignocellulolyticus</name>
    <dbReference type="NCBI Taxonomy" id="2994561"/>
    <lineage>
        <taxon>Bacteria</taxon>
        <taxon>Bacillati</taxon>
        <taxon>Bacillota</taxon>
        <taxon>Bacilli</taxon>
        <taxon>Bacillales</taxon>
        <taxon>Paenibacillaceae</taxon>
        <taxon>Candidatus Pristimantibacillus</taxon>
    </lineage>
</organism>
<dbReference type="KEGG" id="plig:NAG76_13165"/>
<keyword evidence="1" id="KW-1133">Transmembrane helix</keyword>
<protein>
    <submittedName>
        <fullName evidence="2">Uncharacterized protein</fullName>
    </submittedName>
</protein>
<keyword evidence="1" id="KW-0812">Transmembrane</keyword>
<name>A0A9J6Z9S9_9BACL</name>
<accession>A0A9J6Z9S9</accession>
<evidence type="ECO:0000313" key="2">
    <source>
        <dbReference type="EMBL" id="URN92795.1"/>
    </source>
</evidence>
<dbReference type="Proteomes" id="UP001056756">
    <property type="component" value="Chromosome"/>
</dbReference>
<evidence type="ECO:0000313" key="3">
    <source>
        <dbReference type="Proteomes" id="UP001056756"/>
    </source>
</evidence>
<sequence>MRSFTCDHDDYADAAYSASNMPFIASCVARVPITYTPLLASLASCHLLGADKRMMLRSKDEKL</sequence>
<dbReference type="EMBL" id="CP097899">
    <property type="protein sequence ID" value="URN92795.1"/>
    <property type="molecule type" value="Genomic_DNA"/>
</dbReference>
<reference evidence="2" key="1">
    <citation type="submission" date="2022-05" db="EMBL/GenBank/DDBJ databases">
        <title>Novel bacterial taxa in a minimal lignocellulolytic consortium and its capacity to transform plastics disclosed by genome-resolved metagenomics.</title>
        <authorList>
            <person name="Rodriguez C.A.D."/>
            <person name="Diaz-Garcia L."/>
            <person name="Herrera K."/>
            <person name="Tarazona N.A."/>
            <person name="Sproer C."/>
            <person name="Overmann J."/>
            <person name="Jimenez D.J."/>
        </authorList>
    </citation>
    <scope>NUCLEOTIDE SEQUENCE</scope>
    <source>
        <strain evidence="2">MAG5</strain>
    </source>
</reference>
<dbReference type="PROSITE" id="PS51257">
    <property type="entry name" value="PROKAR_LIPOPROTEIN"/>
    <property type="match status" value="1"/>
</dbReference>
<evidence type="ECO:0000256" key="1">
    <source>
        <dbReference type="SAM" id="Phobius"/>
    </source>
</evidence>
<dbReference type="AlphaFoldDB" id="A0A9J6Z9S9"/>